<organism evidence="4 5">
    <name type="scientific">Amycolatopsis thailandensis</name>
    <dbReference type="NCBI Taxonomy" id="589330"/>
    <lineage>
        <taxon>Bacteria</taxon>
        <taxon>Bacillati</taxon>
        <taxon>Actinomycetota</taxon>
        <taxon>Actinomycetes</taxon>
        <taxon>Pseudonocardiales</taxon>
        <taxon>Pseudonocardiaceae</taxon>
        <taxon>Amycolatopsis</taxon>
    </lineage>
</organism>
<dbReference type="PANTHER" id="PTHR33744:SF1">
    <property type="entry name" value="DNA-BINDING TRANSCRIPTIONAL ACTIVATOR ADER"/>
    <property type="match status" value="1"/>
</dbReference>
<evidence type="ECO:0000259" key="2">
    <source>
        <dbReference type="Pfam" id="PF13556"/>
    </source>
</evidence>
<proteinExistence type="predicted"/>
<dbReference type="InterPro" id="IPR025736">
    <property type="entry name" value="PucR_C-HTH_dom"/>
</dbReference>
<gene>
    <name evidence="4" type="ORF">CFP71_39910</name>
</gene>
<feature type="region of interest" description="Disordered" evidence="1">
    <location>
        <begin position="1"/>
        <end position="64"/>
    </location>
</feature>
<feature type="compositionally biased region" description="Low complexity" evidence="1">
    <location>
        <begin position="38"/>
        <end position="49"/>
    </location>
</feature>
<dbReference type="PANTHER" id="PTHR33744">
    <property type="entry name" value="CARBOHYDRATE DIACID REGULATOR"/>
    <property type="match status" value="1"/>
</dbReference>
<dbReference type="AlphaFoldDB" id="A0A229RDL7"/>
<dbReference type="Pfam" id="PF25906">
    <property type="entry name" value="PucR-like_N"/>
    <property type="match status" value="1"/>
</dbReference>
<dbReference type="InterPro" id="IPR051448">
    <property type="entry name" value="CdaR-like_regulators"/>
</dbReference>
<evidence type="ECO:0000259" key="3">
    <source>
        <dbReference type="Pfam" id="PF25906"/>
    </source>
</evidence>
<dbReference type="OrthoDB" id="5243741at2"/>
<reference evidence="4 5" key="1">
    <citation type="submission" date="2017-07" db="EMBL/GenBank/DDBJ databases">
        <title>Amycolatopsis thailandensis Genome sequencing and assembly.</title>
        <authorList>
            <person name="Kaur N."/>
            <person name="Mayilraj S."/>
        </authorList>
    </citation>
    <scope>NUCLEOTIDE SEQUENCE [LARGE SCALE GENOMIC DNA]</scope>
    <source>
        <strain evidence="4 5">JCM 16380</strain>
    </source>
</reference>
<evidence type="ECO:0000313" key="4">
    <source>
        <dbReference type="EMBL" id="OXM44675.1"/>
    </source>
</evidence>
<protein>
    <submittedName>
        <fullName evidence="4">Uncharacterized protein</fullName>
    </submittedName>
</protein>
<feature type="domain" description="PucR-like N-terminal" evidence="3">
    <location>
        <begin position="64"/>
        <end position="229"/>
    </location>
</feature>
<dbReference type="InterPro" id="IPR058663">
    <property type="entry name" value="PucR-like_N"/>
</dbReference>
<evidence type="ECO:0000256" key="1">
    <source>
        <dbReference type="SAM" id="MobiDB-lite"/>
    </source>
</evidence>
<dbReference type="InterPro" id="IPR042070">
    <property type="entry name" value="PucR_C-HTH_sf"/>
</dbReference>
<comment type="caution">
    <text evidence="4">The sequence shown here is derived from an EMBL/GenBank/DDBJ whole genome shotgun (WGS) entry which is preliminary data.</text>
</comment>
<accession>A0A229RDL7</accession>
<dbReference type="EMBL" id="NMQT01000180">
    <property type="protein sequence ID" value="OXM44675.1"/>
    <property type="molecule type" value="Genomic_DNA"/>
</dbReference>
<dbReference type="Gene3D" id="1.10.10.2840">
    <property type="entry name" value="PucR C-terminal helix-turn-helix domain"/>
    <property type="match status" value="1"/>
</dbReference>
<feature type="compositionally biased region" description="Basic and acidic residues" evidence="1">
    <location>
        <begin position="8"/>
        <end position="24"/>
    </location>
</feature>
<dbReference type="Proteomes" id="UP000215223">
    <property type="component" value="Unassembled WGS sequence"/>
</dbReference>
<feature type="domain" description="PucR C-terminal helix-turn-helix" evidence="2">
    <location>
        <begin position="386"/>
        <end position="443"/>
    </location>
</feature>
<keyword evidence="5" id="KW-1185">Reference proteome</keyword>
<dbReference type="Pfam" id="PF13556">
    <property type="entry name" value="HTH_30"/>
    <property type="match status" value="1"/>
</dbReference>
<sequence>MTDLDTGFSRHDLRTARPDPDVRHPATPHRQPPGPVQRPRAFTPAPRTPVENRPVRSTGANGLWASLPRDMGERFRPRADPLARAILQEVQRAVPEYAQPLEGAFGQIITQGIRQAILHCLDTVGQGTAPLDKWSAVFRNLGKVEFKEGRSLDCLQTAYRVGGRVAWRHVSEFGQAIGADADLLCTAAEAIFAYVDEISALSIEGYTAAQERAAGTRARRRRRLLELMLSDPPSSPQSIASQAANAQWALPAEVTVVALERRPGPSDPDSADLDADVLVDFEGPKPCLVTGDPDKHLKDLAERLPGWRAVIGPAVRLTEAPRSLLWARRTLRLVQRGVLPDNPVTRYSDHLSTLWLLADEFLVRELCTRSLAPFDDLTPKQRARLGETLLIWLQSRGSAPEIAKKLKVHPQTVRYRMHQLIDLFGDRLNNADDRLDMEIALRAEALLADD</sequence>
<name>A0A229RDL7_9PSEU</name>
<evidence type="ECO:0000313" key="5">
    <source>
        <dbReference type="Proteomes" id="UP000215223"/>
    </source>
</evidence>